<dbReference type="GO" id="GO:0005737">
    <property type="term" value="C:cytoplasm"/>
    <property type="evidence" value="ECO:0007669"/>
    <property type="project" value="TreeGrafter"/>
</dbReference>
<dbReference type="PANTHER" id="PTHR23422:SF9">
    <property type="entry name" value="ZN-DEPENDENT HYDROLASE"/>
    <property type="match status" value="1"/>
</dbReference>
<evidence type="ECO:0000256" key="1">
    <source>
        <dbReference type="ARBA" id="ARBA00022723"/>
    </source>
</evidence>
<dbReference type="AlphaFoldDB" id="A0A4Y9S0W7"/>
<name>A0A4Y9S0W7_9BURK</name>
<dbReference type="EMBL" id="SPVG01000260">
    <property type="protein sequence ID" value="TFW14912.1"/>
    <property type="molecule type" value="Genomic_DNA"/>
</dbReference>
<dbReference type="InterPro" id="IPR039461">
    <property type="entry name" value="Peptidase_M49"/>
</dbReference>
<keyword evidence="2" id="KW-0378">Hydrolase</keyword>
<proteinExistence type="predicted"/>
<dbReference type="GO" id="GO:0008239">
    <property type="term" value="F:dipeptidyl-peptidase activity"/>
    <property type="evidence" value="ECO:0007669"/>
    <property type="project" value="TreeGrafter"/>
</dbReference>
<evidence type="ECO:0000313" key="4">
    <source>
        <dbReference type="EMBL" id="TFW14912.1"/>
    </source>
</evidence>
<feature type="signal peptide" evidence="3">
    <location>
        <begin position="1"/>
        <end position="19"/>
    </location>
</feature>
<dbReference type="Gene3D" id="3.30.540.30">
    <property type="match status" value="1"/>
</dbReference>
<dbReference type="PANTHER" id="PTHR23422">
    <property type="entry name" value="DIPEPTIDYL PEPTIDASE III-RELATED"/>
    <property type="match status" value="1"/>
</dbReference>
<organism evidence="4 5">
    <name type="scientific">Duganella callida</name>
    <dbReference type="NCBI Taxonomy" id="2561932"/>
    <lineage>
        <taxon>Bacteria</taxon>
        <taxon>Pseudomonadati</taxon>
        <taxon>Pseudomonadota</taxon>
        <taxon>Betaproteobacteria</taxon>
        <taxon>Burkholderiales</taxon>
        <taxon>Oxalobacteraceae</taxon>
        <taxon>Telluria group</taxon>
        <taxon>Duganella</taxon>
    </lineage>
</organism>
<feature type="chain" id="PRO_5021243702" description="DNA mismatch repair protein MutT" evidence="3">
    <location>
        <begin position="20"/>
        <end position="566"/>
    </location>
</feature>
<evidence type="ECO:0000313" key="5">
    <source>
        <dbReference type="Proteomes" id="UP000297729"/>
    </source>
</evidence>
<dbReference type="RefSeq" id="WP_135204613.1">
    <property type="nucleotide sequence ID" value="NZ_SPVG01000260.1"/>
</dbReference>
<comment type="caution">
    <text evidence="4">The sequence shown here is derived from an EMBL/GenBank/DDBJ whole genome shotgun (WGS) entry which is preliminary data.</text>
</comment>
<keyword evidence="1" id="KW-0479">Metal-binding</keyword>
<keyword evidence="5" id="KW-1185">Reference proteome</keyword>
<sequence>MKKILLPLALAAACASVCAAPAGLAELNQMTKRYAPVALTADTRQLSAGDKKAIAKLIEAARIIDVLQLRQRWAGNEALWAALQKDTTPLGKARLNYFWLNKGPWSILDDHQSFLPAQVAGIAVPAKKPEGGNFYPEGASKAELETWINALPAMDKEQAQWFFTVIRKNKDGLFTTVKYSDEYKPELEKAAALLKSAAADTDNASLKKFLELRADAFLSNDYLASDFAWMDLDSPVDITIGPYETYNDELFGYKAAFEAYVNIRDQKETEKLNFFAKHMQELEDNLPLDAQYRNPKVGALAPMVVVNQVYGAGDGNMGVQTAAYNLPNDERIISQRGSKRVMLKNVQQAKFKSTLTPIARLVLRPADQKDIDFDSFFTHILAHEITHGLGPHITTVDGKPSTPRQDLKEAYSTIEEAKADITGLYALAYMMDKGQLNGTLGQGEAAERKLYTTFLASGFRTLHFGLTDSHARGMAIQMNYILDKGGFISHGDGTFAVDFKKIKQAVADLDREFLTIEATGDYARAKDMMAKYVVIRPDVQKALDKMKAVPNDIRPEFKTANTMLAK</sequence>
<dbReference type="Proteomes" id="UP000297729">
    <property type="component" value="Unassembled WGS sequence"/>
</dbReference>
<protein>
    <recommendedName>
        <fullName evidence="6">DNA mismatch repair protein MutT</fullName>
    </recommendedName>
</protein>
<evidence type="ECO:0000256" key="3">
    <source>
        <dbReference type="SAM" id="SignalP"/>
    </source>
</evidence>
<evidence type="ECO:0008006" key="6">
    <source>
        <dbReference type="Google" id="ProtNLM"/>
    </source>
</evidence>
<evidence type="ECO:0000256" key="2">
    <source>
        <dbReference type="ARBA" id="ARBA00022801"/>
    </source>
</evidence>
<gene>
    <name evidence="4" type="ORF">E4L98_26900</name>
</gene>
<dbReference type="OrthoDB" id="9812747at2"/>
<keyword evidence="3" id="KW-0732">Signal</keyword>
<reference evidence="4 5" key="1">
    <citation type="submission" date="2019-03" db="EMBL/GenBank/DDBJ databases">
        <title>Draft Genome Sequence of Duganella callidus sp. nov., a Novel Duganella Species Isolated from Cultivated Soil.</title>
        <authorList>
            <person name="Raths R."/>
            <person name="Peta V."/>
            <person name="Bucking H."/>
        </authorList>
    </citation>
    <scope>NUCLEOTIDE SEQUENCE [LARGE SCALE GENOMIC DNA]</scope>
    <source>
        <strain evidence="4 5">DN04</strain>
    </source>
</reference>
<dbReference type="GO" id="GO:0046872">
    <property type="term" value="F:metal ion binding"/>
    <property type="evidence" value="ECO:0007669"/>
    <property type="project" value="UniProtKB-KW"/>
</dbReference>
<dbReference type="Pfam" id="PF03571">
    <property type="entry name" value="Peptidase_M49"/>
    <property type="match status" value="1"/>
</dbReference>
<accession>A0A4Y9S0W7</accession>